<dbReference type="RefSeq" id="WP_013882545.1">
    <property type="nucleotide sequence ID" value="NC_015671.1"/>
</dbReference>
<dbReference type="InterPro" id="IPR025101">
    <property type="entry name" value="DUF4012"/>
</dbReference>
<feature type="region of interest" description="Disordered" evidence="1">
    <location>
        <begin position="1"/>
        <end position="21"/>
    </location>
</feature>
<accession>F8A605</accession>
<dbReference type="OrthoDB" id="3203519at2"/>
<keyword evidence="2" id="KW-1133">Transmembrane helix</keyword>
<evidence type="ECO:0000313" key="4">
    <source>
        <dbReference type="Proteomes" id="UP000000485"/>
    </source>
</evidence>
<keyword evidence="4" id="KW-1185">Reference proteome</keyword>
<gene>
    <name evidence="3" type="ordered locus">Celgi_0498</name>
</gene>
<dbReference type="Proteomes" id="UP000000485">
    <property type="component" value="Chromosome"/>
</dbReference>
<dbReference type="eggNOG" id="COG2976">
    <property type="taxonomic scope" value="Bacteria"/>
</dbReference>
<dbReference type="KEGG" id="cga:Celgi_0498"/>
<dbReference type="EMBL" id="CP002665">
    <property type="protein sequence ID" value="AEI11020.1"/>
    <property type="molecule type" value="Genomic_DNA"/>
</dbReference>
<dbReference type="STRING" id="593907.Celgi_0498"/>
<organism evidence="3 4">
    <name type="scientific">Cellulomonas gilvus (strain ATCC 13127 / NRRL B-14078)</name>
    <name type="common">Cellvibrio gilvus</name>
    <dbReference type="NCBI Taxonomy" id="593907"/>
    <lineage>
        <taxon>Bacteria</taxon>
        <taxon>Bacillati</taxon>
        <taxon>Actinomycetota</taxon>
        <taxon>Actinomycetes</taxon>
        <taxon>Micrococcales</taxon>
        <taxon>Cellulomonadaceae</taxon>
        <taxon>Cellulomonas</taxon>
    </lineage>
</organism>
<name>F8A605_CELGA</name>
<keyword evidence="2" id="KW-0812">Transmembrane</keyword>
<dbReference type="AlphaFoldDB" id="F8A605"/>
<reference evidence="4" key="1">
    <citation type="submission" date="2011-04" db="EMBL/GenBank/DDBJ databases">
        <title>Complete sequence of Cellvibrio gilvus ATCC 13127.</title>
        <authorList>
            <person name="Lucas S."/>
            <person name="Han J."/>
            <person name="Lapidus A."/>
            <person name="Cheng J.-F."/>
            <person name="Goodwin L."/>
            <person name="Pitluck S."/>
            <person name="Peters L."/>
            <person name="Munk A."/>
            <person name="Detter J.C."/>
            <person name="Han C."/>
            <person name="Tapia R."/>
            <person name="Land M."/>
            <person name="Hauser L."/>
            <person name="Kyrpides N."/>
            <person name="Ivanova N."/>
            <person name="Ovchinnikova G."/>
            <person name="Pagani I."/>
            <person name="Mead D."/>
            <person name="Brumm P."/>
            <person name="Woyke T."/>
        </authorList>
    </citation>
    <scope>NUCLEOTIDE SEQUENCE [LARGE SCALE GENOMIC DNA]</scope>
    <source>
        <strain evidence="4">ATCC 13127 / NRRL B-14078</strain>
    </source>
</reference>
<evidence type="ECO:0000313" key="3">
    <source>
        <dbReference type="EMBL" id="AEI11020.1"/>
    </source>
</evidence>
<dbReference type="Pfam" id="PF13196">
    <property type="entry name" value="DUF4012"/>
    <property type="match status" value="1"/>
</dbReference>
<protein>
    <recommendedName>
        <fullName evidence="5">DUF4012 domain-containing protein</fullName>
    </recommendedName>
</protein>
<evidence type="ECO:0008006" key="5">
    <source>
        <dbReference type="Google" id="ProtNLM"/>
    </source>
</evidence>
<evidence type="ECO:0000256" key="2">
    <source>
        <dbReference type="SAM" id="Phobius"/>
    </source>
</evidence>
<keyword evidence="2" id="KW-0472">Membrane</keyword>
<dbReference type="HOGENOM" id="CLU_020572_1_0_11"/>
<evidence type="ECO:0000256" key="1">
    <source>
        <dbReference type="SAM" id="MobiDB-lite"/>
    </source>
</evidence>
<sequence length="604" mass="62409">MSAQVDDASAAPTPDARPARPRRRARRVLLGVLALLLLVVAALAWLAYRGAGAVDALRDAQDALADVTAQDGALDGSESLAALEASLPALQDATARAEERTDDPVWRAAEHVPWLGDQLTAVRAVSLSLDEVAARALPATVQAGALLTGDGLRADDGRIDLAAVQDVAAPVADAAGVARTAHERVARLDRTDLVGLLDDAVGDVDDALTELAATLDGASDVTRLLPPLLGADGPRTYLVLALNSAELRTSGGIVGAVLELRVDDGRVSLVRQVAARDVAVADEPVLALSDAELAILGTPLGRYMQNASGSPDFPRTAAIATALWEADGGDPVDGVIATDPVTVRLVLRATGPLPGPGGKAIRGSTFLQKALRDVYLEVDDDAQADAYFAAVAATVLGAVGSGTGDAEELVRAAARSVDERRVRIWSAHPDEQAVLARSTIGGAFLSGGAPQAVGVFLDDATTAKLDYDLTSEVTVEELECSGPSPTATVRIDLAYDPPADVATWRDSVLGIRPHLLPRGWLDTRVTVYGPVGGQVGALAQDEGFVGVPLQEQGREVRTTAVVLAPGQETTLRVTVPVVDGVVDVWTTPTLGAPGAVLARCVAHS</sequence>
<feature type="transmembrane region" description="Helical" evidence="2">
    <location>
        <begin position="28"/>
        <end position="48"/>
    </location>
</feature>
<proteinExistence type="predicted"/>